<keyword evidence="5" id="KW-1185">Reference proteome</keyword>
<dbReference type="EMBL" id="CAJZAH010000001">
    <property type="protein sequence ID" value="CAG9168325.1"/>
    <property type="molecule type" value="Genomic_DNA"/>
</dbReference>
<evidence type="ECO:0000256" key="3">
    <source>
        <dbReference type="ARBA" id="ARBA00022691"/>
    </source>
</evidence>
<dbReference type="SUPFAM" id="SSF53335">
    <property type="entry name" value="S-adenosyl-L-methionine-dependent methyltransferases"/>
    <property type="match status" value="1"/>
</dbReference>
<dbReference type="InterPro" id="IPR029063">
    <property type="entry name" value="SAM-dependent_MTases_sf"/>
</dbReference>
<name>A0ABM8WLU0_9BURK</name>
<proteinExistence type="predicted"/>
<keyword evidence="1" id="KW-0489">Methyltransferase</keyword>
<dbReference type="CDD" id="cd02440">
    <property type="entry name" value="AdoMet_MTases"/>
    <property type="match status" value="1"/>
</dbReference>
<accession>A0ABM8WLU0</accession>
<reference evidence="4 5" key="1">
    <citation type="submission" date="2021-08" db="EMBL/GenBank/DDBJ databases">
        <authorList>
            <person name="Peeters C."/>
        </authorList>
    </citation>
    <scope>NUCLEOTIDE SEQUENCE [LARGE SCALE GENOMIC DNA]</scope>
    <source>
        <strain evidence="4 5">LMG 21510</strain>
    </source>
</reference>
<dbReference type="PANTHER" id="PTHR43464">
    <property type="entry name" value="METHYLTRANSFERASE"/>
    <property type="match status" value="1"/>
</dbReference>
<keyword evidence="2" id="KW-0808">Transferase</keyword>
<evidence type="ECO:0000256" key="2">
    <source>
        <dbReference type="ARBA" id="ARBA00022679"/>
    </source>
</evidence>
<organism evidence="4 5">
    <name type="scientific">Cupriavidus respiraculi</name>
    <dbReference type="NCBI Taxonomy" id="195930"/>
    <lineage>
        <taxon>Bacteria</taxon>
        <taxon>Pseudomonadati</taxon>
        <taxon>Pseudomonadota</taxon>
        <taxon>Betaproteobacteria</taxon>
        <taxon>Burkholderiales</taxon>
        <taxon>Burkholderiaceae</taxon>
        <taxon>Cupriavidus</taxon>
    </lineage>
</organism>
<evidence type="ECO:0000313" key="5">
    <source>
        <dbReference type="Proteomes" id="UP000721236"/>
    </source>
</evidence>
<gene>
    <name evidence="4" type="ORF">LMG21510_01035</name>
</gene>
<dbReference type="Proteomes" id="UP000721236">
    <property type="component" value="Unassembled WGS sequence"/>
</dbReference>
<keyword evidence="3" id="KW-0949">S-adenosyl-L-methionine</keyword>
<evidence type="ECO:0008006" key="6">
    <source>
        <dbReference type="Google" id="ProtNLM"/>
    </source>
</evidence>
<evidence type="ECO:0000256" key="1">
    <source>
        <dbReference type="ARBA" id="ARBA00022603"/>
    </source>
</evidence>
<protein>
    <recommendedName>
        <fullName evidence="6">Methyltransferase domain-containing protein</fullName>
    </recommendedName>
</protein>
<comment type="caution">
    <text evidence="4">The sequence shown here is derived from an EMBL/GenBank/DDBJ whole genome shotgun (WGS) entry which is preliminary data.</text>
</comment>
<dbReference type="Pfam" id="PF13489">
    <property type="entry name" value="Methyltransf_23"/>
    <property type="match status" value="1"/>
</dbReference>
<sequence length="240" mass="26101">MVNALVRDASLRYRHAGHFPYHFARFKLRRDPVFRIALAAGLIPDGARILDLGCGQGLLAAWLLASQRRHGPAWPAHWHPPPRPRALVGIELTGADVALARAALAGPTEWPIDIVQGDIRAMPDGAGAYDHVVMLDVLHYLDYAGQEAVLRRVRSSLAPHGSVLLRVGDAGAGLQARYSQAVDRTVQWLRARRATPLYCRRAGDWRTLLAGHGFAVREIPLPADAHGANVLMVAQRAAGA</sequence>
<evidence type="ECO:0000313" key="4">
    <source>
        <dbReference type="EMBL" id="CAG9168325.1"/>
    </source>
</evidence>
<dbReference type="PANTHER" id="PTHR43464:SF19">
    <property type="entry name" value="UBIQUINONE BIOSYNTHESIS O-METHYLTRANSFERASE, MITOCHONDRIAL"/>
    <property type="match status" value="1"/>
</dbReference>
<dbReference type="Gene3D" id="3.40.50.150">
    <property type="entry name" value="Vaccinia Virus protein VP39"/>
    <property type="match status" value="1"/>
</dbReference>